<accession>A0A384ZWL3</accession>
<sequence length="195" mass="22506">MTSLEILTKTLQTTKSDLNPFHTGMGDYESLRACLVAIDTIMKSSQVYPRIDYGMVRKNNFLVINRLWMQGKPDAQHRLRAEIGAEINCAWLLRAIEAVAIEHDLIPIIVDSGSNYELISRATKRNLMQGVGIFDYVRVRHPDSFDALKFLSDKPQMKIIAPKEIIFEWLNINHQLQRQPKRVLLLNRPNNARKH</sequence>
<evidence type="ECO:0000313" key="1">
    <source>
        <dbReference type="EMBL" id="AXG66615.1"/>
    </source>
</evidence>
<dbReference type="Proteomes" id="UP000263742">
    <property type="component" value="Segment"/>
</dbReference>
<proteinExistence type="predicted"/>
<organism evidence="1 2">
    <name type="scientific">Dickeya phage vB_DsoM_JA13</name>
    <dbReference type="NCBI Taxonomy" id="2283030"/>
    <lineage>
        <taxon>Viruses</taxon>
        <taxon>Duplodnaviria</taxon>
        <taxon>Heunggongvirae</taxon>
        <taxon>Uroviricota</taxon>
        <taxon>Caudoviricetes</taxon>
        <taxon>Salmondvirus</taxon>
        <taxon>Salmondvirus JA11</taxon>
    </lineage>
</organism>
<name>A0A384ZWL3_9CAUD</name>
<protein>
    <submittedName>
        <fullName evidence="1">Uncharacterized protein</fullName>
    </submittedName>
</protein>
<evidence type="ECO:0000313" key="2">
    <source>
        <dbReference type="Proteomes" id="UP000263742"/>
    </source>
</evidence>
<dbReference type="EMBL" id="MH460460">
    <property type="protein sequence ID" value="AXG66615.1"/>
    <property type="molecule type" value="Genomic_DNA"/>
</dbReference>
<gene>
    <name evidence="1" type="ORF">JA13_212</name>
</gene>
<reference evidence="1 2" key="1">
    <citation type="journal article" date="2018" name="Front. Microbiol.">
        <title>Jumbo Bacteriophages Are Represented Within an Increasing Diversity of Environmental Viruses Infecting the Emerging Phytopathogen, Dickeya solani.</title>
        <authorList>
            <person name="Day A.W."/>
            <person name="Ahn J."/>
            <person name="Salmond G.P.C."/>
        </authorList>
    </citation>
    <scope>NUCLEOTIDE SEQUENCE [LARGE SCALE GENOMIC DNA]</scope>
</reference>